<dbReference type="PANTHER" id="PTHR48449:SF1">
    <property type="entry name" value="DUF1985 DOMAIN-CONTAINING PROTEIN"/>
    <property type="match status" value="1"/>
</dbReference>
<dbReference type="Pfam" id="PF02902">
    <property type="entry name" value="Peptidase_C48"/>
    <property type="match status" value="1"/>
</dbReference>
<evidence type="ECO:0000256" key="1">
    <source>
        <dbReference type="ARBA" id="ARBA00005234"/>
    </source>
</evidence>
<evidence type="ECO:0000256" key="5">
    <source>
        <dbReference type="SAM" id="MobiDB-lite"/>
    </source>
</evidence>
<dbReference type="GO" id="GO:0006508">
    <property type="term" value="P:proteolysis"/>
    <property type="evidence" value="ECO:0007669"/>
    <property type="project" value="UniProtKB-KW"/>
</dbReference>
<evidence type="ECO:0000256" key="4">
    <source>
        <dbReference type="SAM" id="Coils"/>
    </source>
</evidence>
<reference evidence="7" key="1">
    <citation type="submission" date="2023-07" db="EMBL/GenBank/DDBJ databases">
        <title>draft genome sequence of fig (Ficus carica).</title>
        <authorList>
            <person name="Takahashi T."/>
            <person name="Nishimura K."/>
        </authorList>
    </citation>
    <scope>NUCLEOTIDE SEQUENCE</scope>
</reference>
<accession>A0AA88JB62</accession>
<evidence type="ECO:0000256" key="2">
    <source>
        <dbReference type="ARBA" id="ARBA00022670"/>
    </source>
</evidence>
<dbReference type="InterPro" id="IPR015410">
    <property type="entry name" value="DUF1985"/>
</dbReference>
<dbReference type="AlphaFoldDB" id="A0AA88JB62"/>
<organism evidence="7 8">
    <name type="scientific">Ficus carica</name>
    <name type="common">Common fig</name>
    <dbReference type="NCBI Taxonomy" id="3494"/>
    <lineage>
        <taxon>Eukaryota</taxon>
        <taxon>Viridiplantae</taxon>
        <taxon>Streptophyta</taxon>
        <taxon>Embryophyta</taxon>
        <taxon>Tracheophyta</taxon>
        <taxon>Spermatophyta</taxon>
        <taxon>Magnoliopsida</taxon>
        <taxon>eudicotyledons</taxon>
        <taxon>Gunneridae</taxon>
        <taxon>Pentapetalae</taxon>
        <taxon>rosids</taxon>
        <taxon>fabids</taxon>
        <taxon>Rosales</taxon>
        <taxon>Moraceae</taxon>
        <taxon>Ficeae</taxon>
        <taxon>Ficus</taxon>
    </lineage>
</organism>
<sequence length="775" mass="87344">MSEKNTSLEKKPVRVKSTKSSSADKSPKNMKRKHEEVDVNDSKSEEVTKSEEYEAVKQQPCIQQFMHLDTLGWAGQIFHNIAMRLMSHRGMGDALCFGLGEAVGRFSINEFCLITGLNCVGSTFLPVVESRLITRYFSTLRGVSRENLEVQMSNAKFDNDDDGVKLSLLYIMFSIPLSNASAVKIGPQFFALADDLDAFNSFPWGVLSWEATRAAICHTVDNRMSSKKRPLKKNATVHYSLPGFPHALLVRAYETIPSIATKFTTKYELAIPRMTSWTTAENVKFNDVVAAFTTLGEDEHNDFVLLPTEEELKNPWIARLFSKIPTATALLPPPKSSVTRPSTDTKSEWQEFQIEIRGQVASLNKKLEDLKREHKQSNKLLRRLIKSLFTDKFEKGEGKAEPVPPVNSGHEINAESDELDAMKTTSPDIGSVADIGVQAAMEFLTADKVIVSHQDAENDRNQAEFVPTKKVDEGERIPDGKGEGIETKDEKVEEQLVSKVAKPGNDESSDVVETSDDVIPKKKRARLSRLGHRPARPMIDVGSPSTAPLKQLNALPRGLDDEPPKETLEEFREWIKKGLLKKPPPGKRPPRYGTKYETLDKYHDLGIMKHIDVAFYYLRKKIRQFPELEKRKVTTMDTFFSAKVRGLWSVYQSSPNTFDWESCDSLLRLMLGVNVQSGSSWFQVNTLLIPIHFDDLKHWALVNLELTNWTIEVYDSMQYKGPHNSKVRGGVDALSKFIPLLAERLSLFEFKPREPPGTYPIPVTIMADIPRQGNG</sequence>
<keyword evidence="8" id="KW-1185">Reference proteome</keyword>
<dbReference type="Gene3D" id="3.40.395.10">
    <property type="entry name" value="Adenoviral Proteinase, Chain A"/>
    <property type="match status" value="1"/>
</dbReference>
<keyword evidence="3" id="KW-0378">Hydrolase</keyword>
<proteinExistence type="inferred from homology"/>
<evidence type="ECO:0000313" key="8">
    <source>
        <dbReference type="Proteomes" id="UP001187192"/>
    </source>
</evidence>
<keyword evidence="4" id="KW-0175">Coiled coil</keyword>
<feature type="compositionally biased region" description="Basic and acidic residues" evidence="5">
    <location>
        <begin position="1"/>
        <end position="12"/>
    </location>
</feature>
<dbReference type="SUPFAM" id="SSF54001">
    <property type="entry name" value="Cysteine proteinases"/>
    <property type="match status" value="1"/>
</dbReference>
<dbReference type="PROSITE" id="PS50600">
    <property type="entry name" value="ULP_PROTEASE"/>
    <property type="match status" value="1"/>
</dbReference>
<name>A0AA88JB62_FICCA</name>
<gene>
    <name evidence="7" type="ORF">TIFTF001_034928</name>
</gene>
<feature type="region of interest" description="Disordered" evidence="5">
    <location>
        <begin position="1"/>
        <end position="50"/>
    </location>
</feature>
<keyword evidence="2" id="KW-0645">Protease</keyword>
<dbReference type="InterPro" id="IPR003653">
    <property type="entry name" value="Peptidase_C48_C"/>
</dbReference>
<evidence type="ECO:0000313" key="7">
    <source>
        <dbReference type="EMBL" id="GMN65871.1"/>
    </source>
</evidence>
<feature type="domain" description="Ubiquitin-like protease family profile" evidence="6">
    <location>
        <begin position="589"/>
        <end position="775"/>
    </location>
</feature>
<evidence type="ECO:0000256" key="3">
    <source>
        <dbReference type="ARBA" id="ARBA00022801"/>
    </source>
</evidence>
<feature type="compositionally biased region" description="Basic and acidic residues" evidence="5">
    <location>
        <begin position="33"/>
        <end position="50"/>
    </location>
</feature>
<protein>
    <recommendedName>
        <fullName evidence="6">Ubiquitin-like protease family profile domain-containing protein</fullName>
    </recommendedName>
</protein>
<comment type="caution">
    <text evidence="7">The sequence shown here is derived from an EMBL/GenBank/DDBJ whole genome shotgun (WGS) entry which is preliminary data.</text>
</comment>
<dbReference type="Pfam" id="PF09331">
    <property type="entry name" value="DUF1985"/>
    <property type="match status" value="1"/>
</dbReference>
<dbReference type="Proteomes" id="UP001187192">
    <property type="component" value="Unassembled WGS sequence"/>
</dbReference>
<dbReference type="InterPro" id="IPR038765">
    <property type="entry name" value="Papain-like_cys_pep_sf"/>
</dbReference>
<comment type="similarity">
    <text evidence="1">Belongs to the peptidase C48 family.</text>
</comment>
<dbReference type="GO" id="GO:0008234">
    <property type="term" value="F:cysteine-type peptidase activity"/>
    <property type="evidence" value="ECO:0007669"/>
    <property type="project" value="InterPro"/>
</dbReference>
<dbReference type="PANTHER" id="PTHR48449">
    <property type="entry name" value="DUF1985 DOMAIN-CONTAINING PROTEIN"/>
    <property type="match status" value="1"/>
</dbReference>
<dbReference type="EMBL" id="BTGU01000267">
    <property type="protein sequence ID" value="GMN65871.1"/>
    <property type="molecule type" value="Genomic_DNA"/>
</dbReference>
<feature type="coiled-coil region" evidence="4">
    <location>
        <begin position="353"/>
        <end position="387"/>
    </location>
</feature>
<evidence type="ECO:0000259" key="6">
    <source>
        <dbReference type="PROSITE" id="PS50600"/>
    </source>
</evidence>